<comment type="caution">
    <text evidence="8">The sequence shown here is derived from an EMBL/GenBank/DDBJ whole genome shotgun (WGS) entry which is preliminary data.</text>
</comment>
<keyword evidence="2 5" id="KW-0853">WD repeat</keyword>
<dbReference type="PROSITE" id="PS00678">
    <property type="entry name" value="WD_REPEATS_1"/>
    <property type="match status" value="1"/>
</dbReference>
<keyword evidence="4" id="KW-0539">Nucleus</keyword>
<reference evidence="8" key="1">
    <citation type="journal article" date="2023" name="Mol. Phylogenet. Evol.">
        <title>Genome-scale phylogeny and comparative genomics of the fungal order Sordariales.</title>
        <authorList>
            <person name="Hensen N."/>
            <person name="Bonometti L."/>
            <person name="Westerberg I."/>
            <person name="Brannstrom I.O."/>
            <person name="Guillou S."/>
            <person name="Cros-Aarteil S."/>
            <person name="Calhoun S."/>
            <person name="Haridas S."/>
            <person name="Kuo A."/>
            <person name="Mondo S."/>
            <person name="Pangilinan J."/>
            <person name="Riley R."/>
            <person name="LaButti K."/>
            <person name="Andreopoulos B."/>
            <person name="Lipzen A."/>
            <person name="Chen C."/>
            <person name="Yan M."/>
            <person name="Daum C."/>
            <person name="Ng V."/>
            <person name="Clum A."/>
            <person name="Steindorff A."/>
            <person name="Ohm R.A."/>
            <person name="Martin F."/>
            <person name="Silar P."/>
            <person name="Natvig D.O."/>
            <person name="Lalanne C."/>
            <person name="Gautier V."/>
            <person name="Ament-Velasquez S.L."/>
            <person name="Kruys A."/>
            <person name="Hutchinson M.I."/>
            <person name="Powell A.J."/>
            <person name="Barry K."/>
            <person name="Miller A.N."/>
            <person name="Grigoriev I.V."/>
            <person name="Debuchy R."/>
            <person name="Gladieux P."/>
            <person name="Hiltunen Thoren M."/>
            <person name="Johannesson H."/>
        </authorList>
    </citation>
    <scope>NUCLEOTIDE SEQUENCE</scope>
    <source>
        <strain evidence="8">CBS 958.72</strain>
    </source>
</reference>
<dbReference type="PANTHER" id="PTHR22846:SF2">
    <property type="entry name" value="F-BOX-LIKE_WD REPEAT-CONTAINING PROTEIN EBI"/>
    <property type="match status" value="1"/>
</dbReference>
<name>A0AAE0K819_9PEZI</name>
<feature type="signal peptide" evidence="7">
    <location>
        <begin position="1"/>
        <end position="19"/>
    </location>
</feature>
<dbReference type="InterPro" id="IPR001680">
    <property type="entry name" value="WD40_rpt"/>
</dbReference>
<dbReference type="EMBL" id="JAULSN010000005">
    <property type="protein sequence ID" value="KAK3371365.1"/>
    <property type="molecule type" value="Genomic_DNA"/>
</dbReference>
<dbReference type="InterPro" id="IPR019775">
    <property type="entry name" value="WD40_repeat_CS"/>
</dbReference>
<evidence type="ECO:0000256" key="5">
    <source>
        <dbReference type="PROSITE-ProRule" id="PRU00221"/>
    </source>
</evidence>
<feature type="region of interest" description="Disordered" evidence="6">
    <location>
        <begin position="40"/>
        <end position="155"/>
    </location>
</feature>
<comment type="subcellular location">
    <subcellularLocation>
        <location evidence="1">Nucleus</location>
    </subcellularLocation>
</comment>
<feature type="chain" id="PRO_5042036932" evidence="7">
    <location>
        <begin position="20"/>
        <end position="567"/>
    </location>
</feature>
<evidence type="ECO:0000256" key="1">
    <source>
        <dbReference type="ARBA" id="ARBA00004123"/>
    </source>
</evidence>
<evidence type="ECO:0000256" key="4">
    <source>
        <dbReference type="ARBA" id="ARBA00023242"/>
    </source>
</evidence>
<dbReference type="InterPro" id="IPR036322">
    <property type="entry name" value="WD40_repeat_dom_sf"/>
</dbReference>
<dbReference type="GO" id="GO:0003714">
    <property type="term" value="F:transcription corepressor activity"/>
    <property type="evidence" value="ECO:0007669"/>
    <property type="project" value="InterPro"/>
</dbReference>
<dbReference type="SUPFAM" id="SSF50978">
    <property type="entry name" value="WD40 repeat-like"/>
    <property type="match status" value="1"/>
</dbReference>
<feature type="compositionally biased region" description="Polar residues" evidence="6">
    <location>
        <begin position="108"/>
        <end position="121"/>
    </location>
</feature>
<evidence type="ECO:0000256" key="3">
    <source>
        <dbReference type="ARBA" id="ARBA00022737"/>
    </source>
</evidence>
<dbReference type="AlphaFoldDB" id="A0AAE0K819"/>
<dbReference type="PANTHER" id="PTHR22846">
    <property type="entry name" value="WD40 REPEAT PROTEIN"/>
    <property type="match status" value="1"/>
</dbReference>
<feature type="repeat" description="WD" evidence="5">
    <location>
        <begin position="427"/>
        <end position="475"/>
    </location>
</feature>
<dbReference type="SMART" id="SM00320">
    <property type="entry name" value="WD40"/>
    <property type="match status" value="5"/>
</dbReference>
<dbReference type="InterPro" id="IPR045183">
    <property type="entry name" value="Ebi-like"/>
</dbReference>
<evidence type="ECO:0000313" key="8">
    <source>
        <dbReference type="EMBL" id="KAK3371365.1"/>
    </source>
</evidence>
<gene>
    <name evidence="8" type="ORF">B0T24DRAFT_317605</name>
</gene>
<dbReference type="GO" id="GO:0006357">
    <property type="term" value="P:regulation of transcription by RNA polymerase II"/>
    <property type="evidence" value="ECO:0007669"/>
    <property type="project" value="TreeGrafter"/>
</dbReference>
<feature type="compositionally biased region" description="Basic and acidic residues" evidence="6">
    <location>
        <begin position="83"/>
        <end position="94"/>
    </location>
</feature>
<dbReference type="Gene3D" id="2.130.10.10">
    <property type="entry name" value="YVTN repeat-like/Quinoprotein amine dehydrogenase"/>
    <property type="match status" value="1"/>
</dbReference>
<accession>A0AAE0K819</accession>
<feature type="compositionally biased region" description="Acidic residues" evidence="6">
    <location>
        <begin position="53"/>
        <end position="82"/>
    </location>
</feature>
<dbReference type="GO" id="GO:0034967">
    <property type="term" value="C:Set3 complex"/>
    <property type="evidence" value="ECO:0007669"/>
    <property type="project" value="TreeGrafter"/>
</dbReference>
<evidence type="ECO:0000256" key="2">
    <source>
        <dbReference type="ARBA" id="ARBA00022574"/>
    </source>
</evidence>
<keyword evidence="3" id="KW-0677">Repeat</keyword>
<keyword evidence="7" id="KW-0732">Signal</keyword>
<reference evidence="8" key="2">
    <citation type="submission" date="2023-06" db="EMBL/GenBank/DDBJ databases">
        <authorList>
            <consortium name="Lawrence Berkeley National Laboratory"/>
            <person name="Haridas S."/>
            <person name="Hensen N."/>
            <person name="Bonometti L."/>
            <person name="Westerberg I."/>
            <person name="Brannstrom I.O."/>
            <person name="Guillou S."/>
            <person name="Cros-Aarteil S."/>
            <person name="Calhoun S."/>
            <person name="Kuo A."/>
            <person name="Mondo S."/>
            <person name="Pangilinan J."/>
            <person name="Riley R."/>
            <person name="Labutti K."/>
            <person name="Andreopoulos B."/>
            <person name="Lipzen A."/>
            <person name="Chen C."/>
            <person name="Yanf M."/>
            <person name="Daum C."/>
            <person name="Ng V."/>
            <person name="Clum A."/>
            <person name="Steindorff A."/>
            <person name="Ohm R."/>
            <person name="Martin F."/>
            <person name="Silar P."/>
            <person name="Natvig D."/>
            <person name="Lalanne C."/>
            <person name="Gautier V."/>
            <person name="Ament-Velasquez S.L."/>
            <person name="Kruys A."/>
            <person name="Hutchinson M.I."/>
            <person name="Powell A.J."/>
            <person name="Barry K."/>
            <person name="Miller A.N."/>
            <person name="Grigoriev I.V."/>
            <person name="Debuchy R."/>
            <person name="Gladieux P."/>
            <person name="Thoren M.H."/>
            <person name="Johannesson H."/>
        </authorList>
    </citation>
    <scope>NUCLEOTIDE SEQUENCE</scope>
    <source>
        <strain evidence="8">CBS 958.72</strain>
    </source>
</reference>
<dbReference type="Pfam" id="PF00400">
    <property type="entry name" value="WD40"/>
    <property type="match status" value="1"/>
</dbReference>
<evidence type="ECO:0000256" key="6">
    <source>
        <dbReference type="SAM" id="MobiDB-lite"/>
    </source>
</evidence>
<evidence type="ECO:0000256" key="7">
    <source>
        <dbReference type="SAM" id="SignalP"/>
    </source>
</evidence>
<dbReference type="InterPro" id="IPR015943">
    <property type="entry name" value="WD40/YVTN_repeat-like_dom_sf"/>
</dbReference>
<organism evidence="8 9">
    <name type="scientific">Lasiosphaeria ovina</name>
    <dbReference type="NCBI Taxonomy" id="92902"/>
    <lineage>
        <taxon>Eukaryota</taxon>
        <taxon>Fungi</taxon>
        <taxon>Dikarya</taxon>
        <taxon>Ascomycota</taxon>
        <taxon>Pezizomycotina</taxon>
        <taxon>Sordariomycetes</taxon>
        <taxon>Sordariomycetidae</taxon>
        <taxon>Sordariales</taxon>
        <taxon>Lasiosphaeriaceae</taxon>
        <taxon>Lasiosphaeria</taxon>
    </lineage>
</organism>
<sequence>MRWLFWAAAVHQCSAGVLTFWVQQVSRGVPATAETSRGVFGPLKFEPAHKDGEDDIEEEDDESDADADAEAEADPEPEPEEFENPRKRPVDRQHHALPNASPAKRQRLSNGHENGADSATTPMEIDNNHAYPSPLEGEQAASPLPRTEGPDQGTQVDKVHELTQETVFLRLGVDEASEASPARASENPLVLLCEWNPQDPSILAAAGTDALARVWTIDARRAAPESDREGMLGHVSDAGVSRPFMNLVEPDVPKNATVSAMAWNWSGDAIAMSIDIGSKARITIWGRDGTNSHRFEGLESPVIKLRWNPNNDLILGISPEKSSSLITIFSASTGNSISHLIEAHNLDADALDATWISDTDFILCGGDTLIALRHVQGQGIAPGRAFATGSEEAFSHVQFDWRGGLIATASDKGHIDIWNEAGQRRSISAHIGVITTLQWQPLQSDAPDNERLLASGGEDGAICIWNVHSSDNRPKYSMTMTHSVLALSMTPDGAFIAGATSDRVLIWKVGDHAMPRASWTRIPHPGWQSPKAPPESDDEFTPCLGWDSEGKKLVYGANSRLAVINFR</sequence>
<proteinExistence type="predicted"/>
<protein>
    <submittedName>
        <fullName evidence="8">WD40-repeat-containing domain protein</fullName>
    </submittedName>
</protein>
<dbReference type="Proteomes" id="UP001287356">
    <property type="component" value="Unassembled WGS sequence"/>
</dbReference>
<evidence type="ECO:0000313" key="9">
    <source>
        <dbReference type="Proteomes" id="UP001287356"/>
    </source>
</evidence>
<dbReference type="PROSITE" id="PS50082">
    <property type="entry name" value="WD_REPEATS_2"/>
    <property type="match status" value="1"/>
</dbReference>
<keyword evidence="9" id="KW-1185">Reference proteome</keyword>